<evidence type="ECO:0000256" key="7">
    <source>
        <dbReference type="ARBA" id="ARBA00022917"/>
    </source>
</evidence>
<feature type="short sequence motif" description="'HIGH' region" evidence="10">
    <location>
        <begin position="42"/>
        <end position="51"/>
    </location>
</feature>
<feature type="binding site" evidence="10">
    <location>
        <position position="229"/>
    </location>
    <ligand>
        <name>ATP</name>
        <dbReference type="ChEBI" id="CHEBI:30616"/>
    </ligand>
</feature>
<evidence type="ECO:0000256" key="5">
    <source>
        <dbReference type="ARBA" id="ARBA00022840"/>
    </source>
</evidence>
<dbReference type="EC" id="6.1.1.1" evidence="10"/>
<evidence type="ECO:0000259" key="12">
    <source>
        <dbReference type="SMART" id="SM00363"/>
    </source>
</evidence>
<evidence type="ECO:0000256" key="11">
    <source>
        <dbReference type="PROSITE-ProRule" id="PRU00182"/>
    </source>
</evidence>
<keyword evidence="3 10" id="KW-0436">Ligase</keyword>
<organism evidence="13 14">
    <name type="scientific">Thauera terpenica 58Eu</name>
    <dbReference type="NCBI Taxonomy" id="1348657"/>
    <lineage>
        <taxon>Bacteria</taxon>
        <taxon>Pseudomonadati</taxon>
        <taxon>Pseudomonadota</taxon>
        <taxon>Betaproteobacteria</taxon>
        <taxon>Rhodocyclales</taxon>
        <taxon>Zoogloeaceae</taxon>
        <taxon>Thauera</taxon>
    </lineage>
</organism>
<dbReference type="GO" id="GO:0005829">
    <property type="term" value="C:cytosol"/>
    <property type="evidence" value="ECO:0007669"/>
    <property type="project" value="TreeGrafter"/>
</dbReference>
<dbReference type="PROSITE" id="PS50889">
    <property type="entry name" value="S4"/>
    <property type="match status" value="1"/>
</dbReference>
<dbReference type="InterPro" id="IPR002305">
    <property type="entry name" value="aa-tRNA-synth_Ic"/>
</dbReference>
<keyword evidence="6 11" id="KW-0694">RNA-binding</keyword>
<evidence type="ECO:0000256" key="6">
    <source>
        <dbReference type="ARBA" id="ARBA00022884"/>
    </source>
</evidence>
<keyword evidence="7 10" id="KW-0648">Protein biosynthesis</keyword>
<reference evidence="13 14" key="1">
    <citation type="submission" date="2013-06" db="EMBL/GenBank/DDBJ databases">
        <title>Draft genome sequence of Thauera terpenica.</title>
        <authorList>
            <person name="Liu B."/>
            <person name="Frostegard A.H."/>
            <person name="Shapleigh J.P."/>
        </authorList>
    </citation>
    <scope>NUCLEOTIDE SEQUENCE [LARGE SCALE GENOMIC DNA]</scope>
    <source>
        <strain evidence="13 14">58Eu</strain>
    </source>
</reference>
<dbReference type="GO" id="GO:0006437">
    <property type="term" value="P:tyrosyl-tRNA aminoacylation"/>
    <property type="evidence" value="ECO:0007669"/>
    <property type="project" value="UniProtKB-UniRule"/>
</dbReference>
<dbReference type="InterPro" id="IPR001412">
    <property type="entry name" value="aa-tRNA-synth_I_CS"/>
</dbReference>
<dbReference type="InterPro" id="IPR024108">
    <property type="entry name" value="Tyr-tRNA-ligase_bac_2"/>
</dbReference>
<dbReference type="PROSITE" id="PS00178">
    <property type="entry name" value="AA_TRNA_LIGASE_I"/>
    <property type="match status" value="1"/>
</dbReference>
<dbReference type="SMART" id="SM00363">
    <property type="entry name" value="S4"/>
    <property type="match status" value="1"/>
</dbReference>
<dbReference type="PANTHER" id="PTHR11766">
    <property type="entry name" value="TYROSYL-TRNA SYNTHETASE"/>
    <property type="match status" value="1"/>
</dbReference>
<dbReference type="OrthoDB" id="9804243at2"/>
<dbReference type="Gene3D" id="3.10.290.10">
    <property type="entry name" value="RNA-binding S4 domain"/>
    <property type="match status" value="1"/>
</dbReference>
<dbReference type="CDD" id="cd00805">
    <property type="entry name" value="TyrRS_core"/>
    <property type="match status" value="1"/>
</dbReference>
<feature type="domain" description="RNA-binding S4" evidence="12">
    <location>
        <begin position="337"/>
        <end position="399"/>
    </location>
</feature>
<dbReference type="AlphaFoldDB" id="T0B112"/>
<evidence type="ECO:0000313" key="13">
    <source>
        <dbReference type="EMBL" id="EPZ16478.1"/>
    </source>
</evidence>
<dbReference type="eggNOG" id="COG0162">
    <property type="taxonomic scope" value="Bacteria"/>
</dbReference>
<dbReference type="PATRIC" id="fig|1348657.5.peg.969"/>
<evidence type="ECO:0000256" key="10">
    <source>
        <dbReference type="HAMAP-Rule" id="MF_02007"/>
    </source>
</evidence>
<dbReference type="GO" id="GO:0003723">
    <property type="term" value="F:RNA binding"/>
    <property type="evidence" value="ECO:0007669"/>
    <property type="project" value="UniProtKB-KW"/>
</dbReference>
<evidence type="ECO:0000256" key="8">
    <source>
        <dbReference type="ARBA" id="ARBA00023146"/>
    </source>
</evidence>
<gene>
    <name evidence="10" type="primary">tyrS</name>
    <name evidence="13" type="ORF">M622_12140</name>
</gene>
<protein>
    <recommendedName>
        <fullName evidence="10">Tyrosine--tRNA ligase</fullName>
        <ecNumber evidence="10">6.1.1.1</ecNumber>
    </recommendedName>
    <alternativeName>
        <fullName evidence="10">Tyrosyl-tRNA synthetase</fullName>
        <shortName evidence="10">TyrRS</shortName>
    </alternativeName>
</protein>
<feature type="short sequence motif" description="'KMSKS' region" evidence="10">
    <location>
        <begin position="226"/>
        <end position="230"/>
    </location>
</feature>
<dbReference type="HAMAP" id="MF_02007">
    <property type="entry name" value="Tyr_tRNA_synth_type2"/>
    <property type="match status" value="1"/>
</dbReference>
<dbReference type="CDD" id="cd00165">
    <property type="entry name" value="S4"/>
    <property type="match status" value="1"/>
</dbReference>
<dbReference type="Pfam" id="PF00579">
    <property type="entry name" value="tRNA-synt_1b"/>
    <property type="match status" value="1"/>
</dbReference>
<dbReference type="FunFam" id="1.10.240.10:FF:000006">
    <property type="entry name" value="Tyrosine--tRNA ligase"/>
    <property type="match status" value="1"/>
</dbReference>
<dbReference type="InterPro" id="IPR014729">
    <property type="entry name" value="Rossmann-like_a/b/a_fold"/>
</dbReference>
<comment type="subunit">
    <text evidence="1 10">Homodimer.</text>
</comment>
<name>T0B112_9RHOO</name>
<comment type="similarity">
    <text evidence="10">Belongs to the class-I aminoacyl-tRNA synthetase family. TyrS type 2 subfamily.</text>
</comment>
<dbReference type="SUPFAM" id="SSF52374">
    <property type="entry name" value="Nucleotidylyl transferase"/>
    <property type="match status" value="1"/>
</dbReference>
<comment type="caution">
    <text evidence="13">The sequence shown here is derived from an EMBL/GenBank/DDBJ whole genome shotgun (WGS) entry which is preliminary data.</text>
</comment>
<dbReference type="Gene3D" id="1.10.240.10">
    <property type="entry name" value="Tyrosyl-Transfer RNA Synthetase"/>
    <property type="match status" value="1"/>
</dbReference>
<dbReference type="GO" id="GO:0004831">
    <property type="term" value="F:tyrosine-tRNA ligase activity"/>
    <property type="evidence" value="ECO:0007669"/>
    <property type="project" value="UniProtKB-UniRule"/>
</dbReference>
<dbReference type="FunFam" id="3.40.50.620:FF:000061">
    <property type="entry name" value="Tyrosine--tRNA ligase"/>
    <property type="match status" value="1"/>
</dbReference>
<accession>T0B112</accession>
<keyword evidence="2 10" id="KW-0963">Cytoplasm</keyword>
<dbReference type="NCBIfam" id="TIGR00234">
    <property type="entry name" value="tyrS"/>
    <property type="match status" value="1"/>
</dbReference>
<dbReference type="Proteomes" id="UP000015455">
    <property type="component" value="Unassembled WGS sequence"/>
</dbReference>
<evidence type="ECO:0000256" key="9">
    <source>
        <dbReference type="ARBA" id="ARBA00048248"/>
    </source>
</evidence>
<dbReference type="FunFam" id="3.10.290.10:FF:000022">
    <property type="entry name" value="Tyrosine--tRNA ligase"/>
    <property type="match status" value="1"/>
</dbReference>
<dbReference type="STRING" id="1348657.M622_12140"/>
<dbReference type="Pfam" id="PF01479">
    <property type="entry name" value="S4"/>
    <property type="match status" value="1"/>
</dbReference>
<dbReference type="GO" id="GO:0005524">
    <property type="term" value="F:ATP binding"/>
    <property type="evidence" value="ECO:0007669"/>
    <property type="project" value="UniProtKB-UniRule"/>
</dbReference>
<dbReference type="RefSeq" id="WP_021248411.1">
    <property type="nucleotide sequence ID" value="NZ_ATJV01000044.1"/>
</dbReference>
<dbReference type="InterPro" id="IPR002307">
    <property type="entry name" value="Tyr-tRNA-ligase"/>
</dbReference>
<evidence type="ECO:0000256" key="4">
    <source>
        <dbReference type="ARBA" id="ARBA00022741"/>
    </source>
</evidence>
<dbReference type="InterPro" id="IPR024088">
    <property type="entry name" value="Tyr-tRNA-ligase_bac-type"/>
</dbReference>
<dbReference type="PANTHER" id="PTHR11766:SF1">
    <property type="entry name" value="TYROSINE--TRNA LIGASE"/>
    <property type="match status" value="1"/>
</dbReference>
<proteinExistence type="inferred from homology"/>
<dbReference type="InterPro" id="IPR036986">
    <property type="entry name" value="S4_RNA-bd_sf"/>
</dbReference>
<keyword evidence="8 10" id="KW-0030">Aminoacyl-tRNA synthetase</keyword>
<evidence type="ECO:0000256" key="3">
    <source>
        <dbReference type="ARBA" id="ARBA00022598"/>
    </source>
</evidence>
<keyword evidence="5 10" id="KW-0067">ATP-binding</keyword>
<sequence>MTDVSAAIELIKRGTDALLLEVELIERLKSGRPLRVKAGFDPTAPDLHLGHTVLINKLRHFQELGHRVQFLIGDFTGMIGDPSGKNTTRPPLSREQIMDNARTYEDQVFKILDPDKTEICFNSTWMDKLGAADMIRLASHQTVARMLERDDFAKRYGSNQPIAIHEFLYPLVQGYDSVAMKADVELGGTDQRFNLLMGRELQKHYGQPPQCVVMMPLLEGLDGVNKMSKSLGNYIGISEAPKEIFGKTMSVSDILMWRYYDLLSFRSSTEITALKRAVEDGRNPRDVKVMLAQELVARFHGARAAEEALADFEARFQRNAIPEDLPEVTIVAGSEGLALFQVLKQAGLTGSTSEAMRMIEQGAVRLNGERADDKGLRLCAGEKVVLQVGKRKFAAVVLS</sequence>
<evidence type="ECO:0000256" key="2">
    <source>
        <dbReference type="ARBA" id="ARBA00022490"/>
    </source>
</evidence>
<dbReference type="PRINTS" id="PR01040">
    <property type="entry name" value="TRNASYNTHTYR"/>
</dbReference>
<keyword evidence="4 10" id="KW-0547">Nucleotide-binding</keyword>
<comment type="function">
    <text evidence="10">Catalyzes the attachment of tyrosine to tRNA(Tyr) in a two-step reaction: tyrosine is first activated by ATP to form Tyr-AMP and then transferred to the acceptor end of tRNA(Tyr).</text>
</comment>
<dbReference type="Gene3D" id="3.40.50.620">
    <property type="entry name" value="HUPs"/>
    <property type="match status" value="1"/>
</dbReference>
<comment type="subcellular location">
    <subcellularLocation>
        <location evidence="10">Cytoplasm</location>
    </subcellularLocation>
</comment>
<dbReference type="SUPFAM" id="SSF55174">
    <property type="entry name" value="Alpha-L RNA-binding motif"/>
    <property type="match status" value="1"/>
</dbReference>
<evidence type="ECO:0000256" key="1">
    <source>
        <dbReference type="ARBA" id="ARBA00011738"/>
    </source>
</evidence>
<evidence type="ECO:0000313" key="14">
    <source>
        <dbReference type="Proteomes" id="UP000015455"/>
    </source>
</evidence>
<dbReference type="InterPro" id="IPR002942">
    <property type="entry name" value="S4_RNA-bd"/>
</dbReference>
<keyword evidence="14" id="KW-1185">Reference proteome</keyword>
<comment type="catalytic activity">
    <reaction evidence="9 10">
        <text>tRNA(Tyr) + L-tyrosine + ATP = L-tyrosyl-tRNA(Tyr) + AMP + diphosphate + H(+)</text>
        <dbReference type="Rhea" id="RHEA:10220"/>
        <dbReference type="Rhea" id="RHEA-COMP:9706"/>
        <dbReference type="Rhea" id="RHEA-COMP:9707"/>
        <dbReference type="ChEBI" id="CHEBI:15378"/>
        <dbReference type="ChEBI" id="CHEBI:30616"/>
        <dbReference type="ChEBI" id="CHEBI:33019"/>
        <dbReference type="ChEBI" id="CHEBI:58315"/>
        <dbReference type="ChEBI" id="CHEBI:78442"/>
        <dbReference type="ChEBI" id="CHEBI:78536"/>
        <dbReference type="ChEBI" id="CHEBI:456215"/>
        <dbReference type="EC" id="6.1.1.1"/>
    </reaction>
</comment>
<dbReference type="EMBL" id="ATJV01000044">
    <property type="protein sequence ID" value="EPZ16478.1"/>
    <property type="molecule type" value="Genomic_DNA"/>
</dbReference>